<accession>A0AA96Y5P8</accession>
<organism evidence="1">
    <name type="scientific">Thermoleptolyngbya oregonensis NK1-22</name>
    <dbReference type="NCBI Taxonomy" id="2547457"/>
    <lineage>
        <taxon>Bacteria</taxon>
        <taxon>Bacillati</taxon>
        <taxon>Cyanobacteriota</taxon>
        <taxon>Cyanophyceae</taxon>
        <taxon>Oculatellales</taxon>
        <taxon>Oculatellaceae</taxon>
        <taxon>Thermoleptolyngbya</taxon>
    </lineage>
</organism>
<dbReference type="AlphaFoldDB" id="A0AA96Y5P8"/>
<name>A0AA96Y5P8_9CYAN</name>
<dbReference type="KEGG" id="tog:HNI00_08135"/>
<proteinExistence type="predicted"/>
<dbReference type="RefSeq" id="WP_316792315.1">
    <property type="nucleotide sequence ID" value="NZ_CP053540.1"/>
</dbReference>
<sequence>MQFQSTEETKMRTFTRLLDLLGTLALSSTVILISTLTLSEPAHAWFQMCNRSSATVRSAFAYFDDSDNRSQRAGNRHWVSEGWWTLEPGRCVQAYPHELWRRNRYYYIYAEEVRGNRVWGGENYFWVHRSQPFTIRRADGNNDGITPPYNPSDPVHLAYSVLNVENGTRELIMPSNGRQVPFRQVDIGGGRVQNFTYNFQN</sequence>
<dbReference type="EMBL" id="CP053540">
    <property type="protein sequence ID" value="WOB43129.1"/>
    <property type="molecule type" value="Genomic_DNA"/>
</dbReference>
<gene>
    <name evidence="1" type="ORF">HNI00_08135</name>
</gene>
<dbReference type="InterPro" id="IPR009380">
    <property type="entry name" value="DUF1036"/>
</dbReference>
<reference evidence="1" key="1">
    <citation type="submission" date="2020-05" db="EMBL/GenBank/DDBJ databases">
        <authorList>
            <person name="Zhu T."/>
            <person name="Keshari N."/>
            <person name="Lu X."/>
        </authorList>
    </citation>
    <scope>NUCLEOTIDE SEQUENCE</scope>
    <source>
        <strain evidence="1">NK1-22</strain>
    </source>
</reference>
<protein>
    <submittedName>
        <fullName evidence="1">DUF1036 domain-containing protein</fullName>
    </submittedName>
</protein>
<dbReference type="Pfam" id="PF06282">
    <property type="entry name" value="DUF1036"/>
    <property type="match status" value="1"/>
</dbReference>
<evidence type="ECO:0000313" key="1">
    <source>
        <dbReference type="EMBL" id="WOB43129.1"/>
    </source>
</evidence>